<comment type="caution">
    <text evidence="14">The sequence shown here is derived from an EMBL/GenBank/DDBJ whole genome shotgun (WGS) entry which is preliminary data.</text>
</comment>
<keyword evidence="15" id="KW-1185">Reference proteome</keyword>
<dbReference type="GO" id="GO:0055090">
    <property type="term" value="P:acylglycerol homeostasis"/>
    <property type="evidence" value="ECO:0007669"/>
    <property type="project" value="TreeGrafter"/>
</dbReference>
<comment type="function">
    <text evidence="13">Participates in the reverse transport of cholesterol from tissues to the liver for excretion by promoting cholesterol efflux from tissues and by acting as a cofactor for the lecithin cholesterol acyltransferase (LCAT).</text>
</comment>
<reference evidence="14 15" key="1">
    <citation type="journal article" date="2021" name="Sci. Rep.">
        <title>Chromosome anchoring in Senegalese sole (Solea senegalensis) reveals sex-associated markers and genome rearrangements in flatfish.</title>
        <authorList>
            <person name="Guerrero-Cozar I."/>
            <person name="Gomez-Garrido J."/>
            <person name="Berbel C."/>
            <person name="Martinez-Blanch J.F."/>
            <person name="Alioto T."/>
            <person name="Claros M.G."/>
            <person name="Gagnaire P.A."/>
            <person name="Manchado M."/>
        </authorList>
    </citation>
    <scope>NUCLEOTIDE SEQUENCE [LARGE SCALE GENOMIC DNA]</scope>
    <source>
        <strain evidence="14">Sse05_10M</strain>
    </source>
</reference>
<keyword evidence="8" id="KW-0345">HDL</keyword>
<keyword evidence="3" id="KW-0813">Transport</keyword>
<dbReference type="GO" id="GO:0042157">
    <property type="term" value="P:lipoprotein metabolic process"/>
    <property type="evidence" value="ECO:0007669"/>
    <property type="project" value="InterPro"/>
</dbReference>
<dbReference type="GO" id="GO:0120020">
    <property type="term" value="F:cholesterol transfer activity"/>
    <property type="evidence" value="ECO:0007669"/>
    <property type="project" value="TreeGrafter"/>
</dbReference>
<dbReference type="PANTHER" id="PTHR18976">
    <property type="entry name" value="APOLIPOPROTEIN"/>
    <property type="match status" value="1"/>
</dbReference>
<evidence type="ECO:0000256" key="1">
    <source>
        <dbReference type="ARBA" id="ARBA00004613"/>
    </source>
</evidence>
<keyword evidence="7" id="KW-0677">Repeat</keyword>
<evidence type="ECO:0000256" key="7">
    <source>
        <dbReference type="ARBA" id="ARBA00022737"/>
    </source>
</evidence>
<evidence type="ECO:0000256" key="3">
    <source>
        <dbReference type="ARBA" id="ARBA00022448"/>
    </source>
</evidence>
<dbReference type="FunFam" id="1.20.120.20:FF:000007">
    <property type="entry name" value="Apolipoprotein A-IV a"/>
    <property type="match status" value="1"/>
</dbReference>
<evidence type="ECO:0000313" key="14">
    <source>
        <dbReference type="EMBL" id="KAG7526142.1"/>
    </source>
</evidence>
<evidence type="ECO:0000256" key="12">
    <source>
        <dbReference type="ARBA" id="ARBA00023221"/>
    </source>
</evidence>
<evidence type="ECO:0000256" key="10">
    <source>
        <dbReference type="ARBA" id="ARBA00023098"/>
    </source>
</evidence>
<dbReference type="GO" id="GO:0008203">
    <property type="term" value="P:cholesterol metabolic process"/>
    <property type="evidence" value="ECO:0007669"/>
    <property type="project" value="UniProtKB-KW"/>
</dbReference>
<evidence type="ECO:0000256" key="13">
    <source>
        <dbReference type="ARBA" id="ARBA00037506"/>
    </source>
</evidence>
<dbReference type="AlphaFoldDB" id="A0AAV6T9R4"/>
<comment type="subcellular location">
    <subcellularLocation>
        <location evidence="1">Secreted</location>
    </subcellularLocation>
</comment>
<organism evidence="14 15">
    <name type="scientific">Solea senegalensis</name>
    <name type="common">Senegalese sole</name>
    <dbReference type="NCBI Taxonomy" id="28829"/>
    <lineage>
        <taxon>Eukaryota</taxon>
        <taxon>Metazoa</taxon>
        <taxon>Chordata</taxon>
        <taxon>Craniata</taxon>
        <taxon>Vertebrata</taxon>
        <taxon>Euteleostomi</taxon>
        <taxon>Actinopterygii</taxon>
        <taxon>Neopterygii</taxon>
        <taxon>Teleostei</taxon>
        <taxon>Neoteleostei</taxon>
        <taxon>Acanthomorphata</taxon>
        <taxon>Carangaria</taxon>
        <taxon>Pleuronectiformes</taxon>
        <taxon>Pleuronectoidei</taxon>
        <taxon>Soleidae</taxon>
        <taxon>Solea</taxon>
    </lineage>
</organism>
<dbReference type="PANTHER" id="PTHR18976:SF28">
    <property type="entry name" value="APOLIPOPROTEIN A-IV-RELATED"/>
    <property type="match status" value="1"/>
</dbReference>
<dbReference type="GO" id="GO:0005543">
    <property type="term" value="F:phospholipid binding"/>
    <property type="evidence" value="ECO:0007669"/>
    <property type="project" value="TreeGrafter"/>
</dbReference>
<dbReference type="GO" id="GO:1903561">
    <property type="term" value="C:extracellular vesicle"/>
    <property type="evidence" value="ECO:0007669"/>
    <property type="project" value="TreeGrafter"/>
</dbReference>
<dbReference type="GO" id="GO:0034362">
    <property type="term" value="C:low-density lipoprotein particle"/>
    <property type="evidence" value="ECO:0007669"/>
    <property type="project" value="TreeGrafter"/>
</dbReference>
<keyword evidence="4" id="KW-0964">Secreted</keyword>
<gene>
    <name evidence="14" type="ORF">JOB18_037212</name>
</gene>
<dbReference type="GO" id="GO:0034361">
    <property type="term" value="C:very-low-density lipoprotein particle"/>
    <property type="evidence" value="ECO:0007669"/>
    <property type="project" value="TreeGrafter"/>
</dbReference>
<keyword evidence="5" id="KW-0153">Cholesterol metabolism</keyword>
<accession>A0AAV6T9R4</accession>
<keyword evidence="12" id="KW-0753">Steroid metabolism</keyword>
<dbReference type="InterPro" id="IPR050163">
    <property type="entry name" value="Apolipoprotein_A1/A4/E"/>
</dbReference>
<dbReference type="GO" id="GO:0033700">
    <property type="term" value="P:phospholipid efflux"/>
    <property type="evidence" value="ECO:0007669"/>
    <property type="project" value="TreeGrafter"/>
</dbReference>
<dbReference type="GO" id="GO:0034364">
    <property type="term" value="C:high-density lipoprotein particle"/>
    <property type="evidence" value="ECO:0007669"/>
    <property type="project" value="UniProtKB-KW"/>
</dbReference>
<evidence type="ECO:0000256" key="2">
    <source>
        <dbReference type="ARBA" id="ARBA00008788"/>
    </source>
</evidence>
<evidence type="ECO:0000256" key="8">
    <source>
        <dbReference type="ARBA" id="ARBA00022850"/>
    </source>
</evidence>
<dbReference type="Proteomes" id="UP000693946">
    <property type="component" value="Linkage Group LG1"/>
</dbReference>
<evidence type="ECO:0000313" key="15">
    <source>
        <dbReference type="Proteomes" id="UP000693946"/>
    </source>
</evidence>
<keyword evidence="10" id="KW-0443">Lipid metabolism</keyword>
<keyword evidence="11" id="KW-1207">Sterol metabolism</keyword>
<evidence type="ECO:0000256" key="4">
    <source>
        <dbReference type="ARBA" id="ARBA00022525"/>
    </source>
</evidence>
<dbReference type="Pfam" id="PF01442">
    <property type="entry name" value="Apolipoprotein"/>
    <property type="match status" value="1"/>
</dbReference>
<keyword evidence="9" id="KW-0445">Lipid transport</keyword>
<dbReference type="GO" id="GO:0033344">
    <property type="term" value="P:cholesterol efflux"/>
    <property type="evidence" value="ECO:0007669"/>
    <property type="project" value="TreeGrafter"/>
</dbReference>
<dbReference type="GO" id="GO:0042627">
    <property type="term" value="C:chylomicron"/>
    <property type="evidence" value="ECO:0007669"/>
    <property type="project" value="TreeGrafter"/>
</dbReference>
<keyword evidence="6" id="KW-0732">Signal</keyword>
<sequence>MHKLCLEQSVHDDRYTRRLRSRAMKVLVVLVLAVFSGCQANLFLADAPKPVMDTMVDTFWDYVAKSTKTADDTLAMIRKSDFGQELSARLMESASMATTYATNAKEQLPPAAKDLIIQVTAEADVLRERMAQELSTVRGKLEPFTEDLKAKIQQKVEEFKHELAPYADSLDSEGLRTTLMQKTEELKASLEQSVSDMQDQLGPYTEDLRQKVDQHLQDFKQHVAPMSERVQSELTQRVQQVKEMATPHVDDLREKLSPYIEEVQAHLSSLYESIVNGN</sequence>
<name>A0AAV6T9R4_SOLSE</name>
<evidence type="ECO:0000256" key="5">
    <source>
        <dbReference type="ARBA" id="ARBA00022548"/>
    </source>
</evidence>
<evidence type="ECO:0000256" key="11">
    <source>
        <dbReference type="ARBA" id="ARBA00023166"/>
    </source>
</evidence>
<dbReference type="GO" id="GO:0060228">
    <property type="term" value="F:phosphatidylcholine-sterol O-acyltransferase activator activity"/>
    <property type="evidence" value="ECO:0007669"/>
    <property type="project" value="TreeGrafter"/>
</dbReference>
<protein>
    <submittedName>
        <fullName evidence="14">Apolipoprotein A-I-like</fullName>
    </submittedName>
</protein>
<comment type="similarity">
    <text evidence="2">Belongs to the apolipoprotein A1/A4/E family.</text>
</comment>
<dbReference type="InterPro" id="IPR000074">
    <property type="entry name" value="ApoA_E"/>
</dbReference>
<evidence type="ECO:0000256" key="6">
    <source>
        <dbReference type="ARBA" id="ARBA00022729"/>
    </source>
</evidence>
<dbReference type="EMBL" id="JAGKHQ010000001">
    <property type="protein sequence ID" value="KAG7526142.1"/>
    <property type="molecule type" value="Genomic_DNA"/>
</dbReference>
<evidence type="ECO:0000256" key="9">
    <source>
        <dbReference type="ARBA" id="ARBA00023055"/>
    </source>
</evidence>
<proteinExistence type="inferred from homology"/>